<keyword evidence="1" id="KW-0547">Nucleotide-binding</keyword>
<dbReference type="RefSeq" id="WP_136744772.1">
    <property type="nucleotide sequence ID" value="NZ_SUMB01000019.1"/>
</dbReference>
<evidence type="ECO:0000256" key="6">
    <source>
        <dbReference type="ARBA" id="ARBA00023125"/>
    </source>
</evidence>
<dbReference type="Pfam" id="PF08494">
    <property type="entry name" value="DEAD_assoc"/>
    <property type="match status" value="1"/>
</dbReference>
<reference evidence="12 13" key="1">
    <citation type="submission" date="2019-04" db="EMBL/GenBank/DDBJ databases">
        <title>Streptomyces piniterrae sp. nov., a heliquinomycin-producing actinomycete isolated from rhizosphere soil of Pinus yunnanensis.</title>
        <authorList>
            <person name="Zhuang X."/>
            <person name="Zhao J."/>
        </authorList>
    </citation>
    <scope>NUCLEOTIDE SEQUENCE [LARGE SCALE GENOMIC DNA]</scope>
    <source>
        <strain evidence="13">jys28</strain>
    </source>
</reference>
<dbReference type="Pfam" id="PF00271">
    <property type="entry name" value="Helicase_C"/>
    <property type="match status" value="1"/>
</dbReference>
<keyword evidence="2" id="KW-0227">DNA damage</keyword>
<accession>A0A4U0MLP1</accession>
<dbReference type="InterPro" id="IPR055369">
    <property type="entry name" value="WH2_Lhr"/>
</dbReference>
<keyword evidence="13" id="KW-1185">Reference proteome</keyword>
<dbReference type="InterPro" id="IPR001650">
    <property type="entry name" value="Helicase_C-like"/>
</dbReference>
<keyword evidence="3" id="KW-0378">Hydrolase</keyword>
<evidence type="ECO:0000256" key="8">
    <source>
        <dbReference type="ARBA" id="ARBA00023235"/>
    </source>
</evidence>
<evidence type="ECO:0000256" key="2">
    <source>
        <dbReference type="ARBA" id="ARBA00022763"/>
    </source>
</evidence>
<dbReference type="SMART" id="SM00490">
    <property type="entry name" value="HELICc"/>
    <property type="match status" value="1"/>
</dbReference>
<evidence type="ECO:0000259" key="11">
    <source>
        <dbReference type="PROSITE" id="PS51194"/>
    </source>
</evidence>
<keyword evidence="6" id="KW-0238">DNA-binding</keyword>
<dbReference type="PANTHER" id="PTHR47962:SF5">
    <property type="entry name" value="ATP-DEPENDENT HELICASE LHR-RELATED"/>
    <property type="match status" value="1"/>
</dbReference>
<dbReference type="Gene3D" id="3.40.50.300">
    <property type="entry name" value="P-loop containing nucleotide triphosphate hydrolases"/>
    <property type="match status" value="2"/>
</dbReference>
<dbReference type="SUPFAM" id="SSF52540">
    <property type="entry name" value="P-loop containing nucleoside triphosphate hydrolases"/>
    <property type="match status" value="1"/>
</dbReference>
<comment type="caution">
    <text evidence="12">The sequence shown here is derived from an EMBL/GenBank/DDBJ whole genome shotgun (WGS) entry which is preliminary data.</text>
</comment>
<dbReference type="InterPro" id="IPR055367">
    <property type="entry name" value="WH4_Lhr"/>
</dbReference>
<dbReference type="GO" id="GO:0005524">
    <property type="term" value="F:ATP binding"/>
    <property type="evidence" value="ECO:0007669"/>
    <property type="project" value="UniProtKB-KW"/>
</dbReference>
<protein>
    <submittedName>
        <fullName evidence="12">DEAD/DEAH box helicase</fullName>
    </submittedName>
</protein>
<feature type="domain" description="Helicase ATP-binding" evidence="10">
    <location>
        <begin position="32"/>
        <end position="225"/>
    </location>
</feature>
<evidence type="ECO:0000259" key="10">
    <source>
        <dbReference type="PROSITE" id="PS51192"/>
    </source>
</evidence>
<keyword evidence="8" id="KW-0413">Isomerase</keyword>
<dbReference type="EMBL" id="SUMB01000019">
    <property type="protein sequence ID" value="TJZ41645.1"/>
    <property type="molecule type" value="Genomic_DNA"/>
</dbReference>
<dbReference type="InterPro" id="IPR045628">
    <property type="entry name" value="Lhr_WH_dom"/>
</dbReference>
<dbReference type="InterPro" id="IPR055368">
    <property type="entry name" value="WH3_Lhr"/>
</dbReference>
<evidence type="ECO:0000256" key="5">
    <source>
        <dbReference type="ARBA" id="ARBA00022840"/>
    </source>
</evidence>
<feature type="domain" description="Helicase C-terminal" evidence="11">
    <location>
        <begin position="267"/>
        <end position="446"/>
    </location>
</feature>
<dbReference type="GO" id="GO:0016887">
    <property type="term" value="F:ATP hydrolysis activity"/>
    <property type="evidence" value="ECO:0007669"/>
    <property type="project" value="TreeGrafter"/>
</dbReference>
<dbReference type="GO" id="GO:0006281">
    <property type="term" value="P:DNA repair"/>
    <property type="evidence" value="ECO:0007669"/>
    <property type="project" value="UniProtKB-KW"/>
</dbReference>
<dbReference type="Pfam" id="PF23235">
    <property type="entry name" value="WHD_3rd_Lhr"/>
    <property type="match status" value="1"/>
</dbReference>
<dbReference type="GO" id="GO:0003677">
    <property type="term" value="F:DNA binding"/>
    <property type="evidence" value="ECO:0007669"/>
    <property type="project" value="UniProtKB-KW"/>
</dbReference>
<dbReference type="InterPro" id="IPR014001">
    <property type="entry name" value="Helicase_ATP-bd"/>
</dbReference>
<dbReference type="PROSITE" id="PS51194">
    <property type="entry name" value="HELICASE_CTER"/>
    <property type="match status" value="1"/>
</dbReference>
<dbReference type="InterPro" id="IPR027417">
    <property type="entry name" value="P-loop_NTPase"/>
</dbReference>
<dbReference type="OrthoDB" id="9815222at2"/>
<dbReference type="PANTHER" id="PTHR47962">
    <property type="entry name" value="ATP-DEPENDENT HELICASE LHR-RELATED-RELATED"/>
    <property type="match status" value="1"/>
</dbReference>
<evidence type="ECO:0000256" key="9">
    <source>
        <dbReference type="SAM" id="MobiDB-lite"/>
    </source>
</evidence>
<evidence type="ECO:0000256" key="1">
    <source>
        <dbReference type="ARBA" id="ARBA00022741"/>
    </source>
</evidence>
<dbReference type="InterPro" id="IPR011545">
    <property type="entry name" value="DEAD/DEAH_box_helicase_dom"/>
</dbReference>
<proteinExistence type="predicted"/>
<organism evidence="12 13">
    <name type="scientific">Streptomyces piniterrae</name>
    <dbReference type="NCBI Taxonomy" id="2571125"/>
    <lineage>
        <taxon>Bacteria</taxon>
        <taxon>Bacillati</taxon>
        <taxon>Actinomycetota</taxon>
        <taxon>Actinomycetes</taxon>
        <taxon>Kitasatosporales</taxon>
        <taxon>Streptomycetaceae</taxon>
        <taxon>Streptomyces</taxon>
    </lineage>
</organism>
<gene>
    <name evidence="12" type="ORF">FCH28_36745</name>
</gene>
<sequence>MAQAALDSFSPATRGWFAGAFSAPTAAQEGAWRAIGAGSDVLVVAPTGSGKTLAAFLASLDALASRPVPAEPKKRCRVLYVSPLKALAVDVERNLRSPLTGIRQESVRLGLPEPDIKVGIRSGDTPPAERRSIANRPPDILITTPESLFLMLTSSAREALAGVETVILDEVHAVAGTKRGAHLALSLERLDELLDRPARRIGLSATVRPVEEVARYLSPQRRVEIVQPPSGKRFDLSVVVPVEDMGELGGSPVQEGETGEKPSIWPQVEEKIADLVQAHRSTIVFANSRRLAERLCNRLNEIAYERATGEALPEHHSPAELMAEAGAAKGAPPLLARAHHGSVSKEQRAQVEEDLKAGRLPAVVATSSLELGIDMGAVDLVVQVESPPSVASGLQRVGRAGHQVGAVSTGIVFPKYRGDLVQSAVVTERMRTGAIEALRVPANPLDVLAQQLVAMTAMDTWDVEELLAVVRRAAPFAALPESAFTAVLDMLAGRYPSDAFAELRPRVVWDRVARTVTGRPGAQRLAVTSGGTIPDRGLFGVFLAGGDSGKGGGRRVGELDEEMVYESRVGDVFTLGTTSWRIEDITRDRVLVTPAPGVPGRLPFWKGDQLGRPLELGRALGAFLREIGSLAPEDATARLSAAGLDDWAAGNVLGYLAEQKQACGHVPDDRTIVVERFRDELGDWRVVVHSPFGAQVHAPWALALGARLAERYGMDAQVMHADDGIVLRLPDADLMGLDLLDGGGDGLGTGPAADPGLAALGAEYDPEQSPVGAADVVFDHGDVDQIVTDQVGGSALFASRFRECAARALLLPRRSPGKRTPLWQQRQRAAQLLQVASEFGSFPIVLEAVRECLQDVFDVPGLTELMGDIEARRVRLVEVTTPEPSPFARSLLFGYVAQFLYEGDSPLAERRAAALSLDSRLLAELLGQAELRELLDAEVLAELERELQWLTDDRRAKDAEGVADLLRLLGPLTEAELADRGADPAWPGELAAARRAIRVRIAGADHWAAVEDAGRLRDALGTALPVGVPESFTEPVKDPLGDLLSRFARTHGPFTSEQAAARFGLGTAVTDGALHRLAAAGRVVQGEFHPAGIGQEWCDAQVLRRLRRRSLAALREELEPVPPAALAAFLPQWQHVSAPRPAPAGGLRAPAPSHGLRGIDGLVRAIEQLQGAPVPASALEKLVLPSRVGDYHPALLDELTATGEVLWAGAGALPGKDGWLSLHLADSAPLLLPPPLPLELTALHDSVLTALAPGYGLFFRQIADQVRATTHPDATDPQLADALWDLAWSGRLTNDTLAPLRALLGSGRTAGSTAHRARRAVPRGRYGALTGHTGRPTASRSGPPTVGGRWSLLPALEPDATHRAHALARTLLDRHGIVTRGAVAAEGVEGGFSAAYRVLAAFEESGQARRGYVVEGLGAAQFAMDGAVDRLRAVSTQRERTADGALPGGSPESSRRGGPQRTVVLAAADPANAYGAALPWPDPPEGSTHKPGRKAGSLVVLVDGELALYMERGGKTLLVWPLPHDTGGPSADARLQAAVTALTEAARAGALGTITTERINGAAALTSPYAPTLESAGFHPTPRGMRLRG</sequence>
<dbReference type="Pfam" id="PF00270">
    <property type="entry name" value="DEAD"/>
    <property type="match status" value="1"/>
</dbReference>
<feature type="region of interest" description="Disordered" evidence="9">
    <location>
        <begin position="1325"/>
        <end position="1345"/>
    </location>
</feature>
<evidence type="ECO:0000256" key="3">
    <source>
        <dbReference type="ARBA" id="ARBA00022801"/>
    </source>
</evidence>
<dbReference type="Proteomes" id="UP000308697">
    <property type="component" value="Unassembled WGS sequence"/>
</dbReference>
<dbReference type="InterPro" id="IPR013701">
    <property type="entry name" value="Lhr-like_DEAD/DEAH_assoc"/>
</dbReference>
<keyword evidence="5" id="KW-0067">ATP-binding</keyword>
<dbReference type="Pfam" id="PF19306">
    <property type="entry name" value="WHD_Lhr"/>
    <property type="match status" value="1"/>
</dbReference>
<dbReference type="GO" id="GO:0004386">
    <property type="term" value="F:helicase activity"/>
    <property type="evidence" value="ECO:0007669"/>
    <property type="project" value="UniProtKB-KW"/>
</dbReference>
<evidence type="ECO:0000256" key="7">
    <source>
        <dbReference type="ARBA" id="ARBA00023204"/>
    </source>
</evidence>
<feature type="compositionally biased region" description="Low complexity" evidence="9">
    <location>
        <begin position="1448"/>
        <end position="1459"/>
    </location>
</feature>
<dbReference type="InterPro" id="IPR052511">
    <property type="entry name" value="ATP-dep_Helicase"/>
</dbReference>
<evidence type="ECO:0000313" key="12">
    <source>
        <dbReference type="EMBL" id="TJZ41645.1"/>
    </source>
</evidence>
<dbReference type="CDD" id="cd18796">
    <property type="entry name" value="SF2_C_LHR"/>
    <property type="match status" value="1"/>
</dbReference>
<dbReference type="CDD" id="cd17922">
    <property type="entry name" value="DEXHc_LHR-like"/>
    <property type="match status" value="1"/>
</dbReference>
<dbReference type="PROSITE" id="PS51192">
    <property type="entry name" value="HELICASE_ATP_BIND_1"/>
    <property type="match status" value="1"/>
</dbReference>
<name>A0A4U0MLP1_9ACTN</name>
<keyword evidence="4 12" id="KW-0347">Helicase</keyword>
<feature type="region of interest" description="Disordered" evidence="9">
    <location>
        <begin position="1436"/>
        <end position="1459"/>
    </location>
</feature>
<dbReference type="Pfam" id="PF23234">
    <property type="entry name" value="WHD_4th_Lhr"/>
    <property type="match status" value="1"/>
</dbReference>
<evidence type="ECO:0000256" key="4">
    <source>
        <dbReference type="ARBA" id="ARBA00022806"/>
    </source>
</evidence>
<dbReference type="SMART" id="SM00487">
    <property type="entry name" value="DEXDc"/>
    <property type="match status" value="1"/>
</dbReference>
<evidence type="ECO:0000313" key="13">
    <source>
        <dbReference type="Proteomes" id="UP000308697"/>
    </source>
</evidence>
<dbReference type="Pfam" id="PF23236">
    <property type="entry name" value="WHD_2nd_Lhr"/>
    <property type="match status" value="1"/>
</dbReference>
<keyword evidence="7" id="KW-0234">DNA repair</keyword>